<comment type="catalytic activity">
    <reaction evidence="8">
        <text>protochlorophyllide a + NADP(+) = 3,8-divinyl protochlorophyllide a + NADPH + H(+)</text>
        <dbReference type="Rhea" id="RHEA:48884"/>
        <dbReference type="ChEBI" id="CHEBI:15378"/>
        <dbReference type="ChEBI" id="CHEBI:57783"/>
        <dbReference type="ChEBI" id="CHEBI:58349"/>
        <dbReference type="ChEBI" id="CHEBI:58632"/>
        <dbReference type="ChEBI" id="CHEBI:83350"/>
        <dbReference type="EC" id="1.3.1.75"/>
    </reaction>
</comment>
<keyword evidence="3" id="KW-0809">Transit peptide</keyword>
<dbReference type="InterPro" id="IPR036291">
    <property type="entry name" value="NAD(P)-bd_dom_sf"/>
</dbReference>
<keyword evidence="2" id="KW-0521">NADP</keyword>
<protein>
    <recommendedName>
        <fullName evidence="7">Divinyl chlorophyllide a 8-vinyl-reductase, chloroplastic</fullName>
        <ecNumber evidence="6">1.3.1.75</ecNumber>
    </recommendedName>
</protein>
<evidence type="ECO:0000256" key="7">
    <source>
        <dbReference type="ARBA" id="ARBA00024089"/>
    </source>
</evidence>
<name>A0A6H9XFR3_9CORY</name>
<dbReference type="GeneID" id="84575196"/>
<organism evidence="10 11">
    <name type="scientific">Corynebacterium matruchotii</name>
    <dbReference type="NCBI Taxonomy" id="43768"/>
    <lineage>
        <taxon>Bacteria</taxon>
        <taxon>Bacillati</taxon>
        <taxon>Actinomycetota</taxon>
        <taxon>Actinomycetes</taxon>
        <taxon>Mycobacteriales</taxon>
        <taxon>Corynebacteriaceae</taxon>
        <taxon>Corynebacterium</taxon>
    </lineage>
</organism>
<evidence type="ECO:0000256" key="4">
    <source>
        <dbReference type="ARBA" id="ARBA00023002"/>
    </source>
</evidence>
<dbReference type="GO" id="GO:0033728">
    <property type="term" value="F:3,8-divinyl protochlorophyllide a 8-vinyl-reductase (NADPH) activity"/>
    <property type="evidence" value="ECO:0007669"/>
    <property type="project" value="UniProtKB-EC"/>
</dbReference>
<evidence type="ECO:0000313" key="10">
    <source>
        <dbReference type="EMBL" id="SPW31377.1"/>
    </source>
</evidence>
<evidence type="ECO:0000256" key="5">
    <source>
        <dbReference type="ARBA" id="ARBA00023171"/>
    </source>
</evidence>
<keyword evidence="4" id="KW-0560">Oxidoreductase</keyword>
<evidence type="ECO:0000259" key="9">
    <source>
        <dbReference type="Pfam" id="PF13460"/>
    </source>
</evidence>
<dbReference type="Proteomes" id="UP000249886">
    <property type="component" value="Unassembled WGS sequence"/>
</dbReference>
<evidence type="ECO:0000256" key="6">
    <source>
        <dbReference type="ARBA" id="ARBA00024059"/>
    </source>
</evidence>
<evidence type="ECO:0000256" key="1">
    <source>
        <dbReference type="ARBA" id="ARBA00005173"/>
    </source>
</evidence>
<dbReference type="UniPathway" id="UPA00668"/>
<dbReference type="GO" id="GO:0015995">
    <property type="term" value="P:chlorophyll biosynthetic process"/>
    <property type="evidence" value="ECO:0007669"/>
    <property type="project" value="UniProtKB-UniPathway"/>
</dbReference>
<proteinExistence type="predicted"/>
<dbReference type="Pfam" id="PF13460">
    <property type="entry name" value="NAD_binding_10"/>
    <property type="match status" value="1"/>
</dbReference>
<evidence type="ECO:0000256" key="2">
    <source>
        <dbReference type="ARBA" id="ARBA00022857"/>
    </source>
</evidence>
<dbReference type="RefSeq" id="WP_005527132.1">
    <property type="nucleotide sequence ID" value="NZ_CP050134.2"/>
</dbReference>
<dbReference type="PANTHER" id="PTHR47378">
    <property type="entry name" value="DIVINYL CHLOROPHYLLIDE A 8-VINYL-REDUCTASE, CHLOROPLASTIC"/>
    <property type="match status" value="1"/>
</dbReference>
<gene>
    <name evidence="10" type="ORF">NCTC10254_02127</name>
</gene>
<dbReference type="EMBL" id="UARK01000031">
    <property type="protein sequence ID" value="SPW31377.1"/>
    <property type="molecule type" value="Genomic_DNA"/>
</dbReference>
<keyword evidence="5" id="KW-0149">Chlorophyll biosynthesis</keyword>
<evidence type="ECO:0000256" key="8">
    <source>
        <dbReference type="ARBA" id="ARBA00049498"/>
    </source>
</evidence>
<dbReference type="Gene3D" id="3.40.50.720">
    <property type="entry name" value="NAD(P)-binding Rossmann-like Domain"/>
    <property type="match status" value="1"/>
</dbReference>
<dbReference type="InterPro" id="IPR044201">
    <property type="entry name" value="DVR-like"/>
</dbReference>
<dbReference type="InterPro" id="IPR016040">
    <property type="entry name" value="NAD(P)-bd_dom"/>
</dbReference>
<accession>A0A6H9XFR3</accession>
<evidence type="ECO:0000256" key="3">
    <source>
        <dbReference type="ARBA" id="ARBA00022946"/>
    </source>
</evidence>
<sequence>MSTILVAGATGYLGRFIVAELHRRGYQVRALVRDLGRAESPGIYGSPGLTGLVADWCIGDVTNPRVTADLAHGVTGVISALGVTRQKADLWDIDYRANLAILDSARRHGVNNFCYVHALGAEHCPARITRAKTAFVRELQASQVTAQVISPTGYFSDMAQVLDMARRGRVVLLDDAVRINPIHGLDVAGACVDRHVAGVSGEWRIGGPEVLTWREVAECAFRILDRPARITVLPRVARGLLVRQPWWDGVRFAAWSMTHDSVGESIGRQRLLDFYNVILA</sequence>
<reference evidence="10 11" key="1">
    <citation type="submission" date="2018-06" db="EMBL/GenBank/DDBJ databases">
        <authorList>
            <consortium name="Pathogen Informatics"/>
            <person name="Doyle S."/>
        </authorList>
    </citation>
    <scope>NUCLEOTIDE SEQUENCE [LARGE SCALE GENOMIC DNA]</scope>
    <source>
        <strain evidence="10 11">NCTC10254</strain>
    </source>
</reference>
<comment type="pathway">
    <text evidence="1">Porphyrin-containing compound metabolism; chlorophyll biosynthesis.</text>
</comment>
<dbReference type="EC" id="1.3.1.75" evidence="6"/>
<dbReference type="SUPFAM" id="SSF51735">
    <property type="entry name" value="NAD(P)-binding Rossmann-fold domains"/>
    <property type="match status" value="1"/>
</dbReference>
<dbReference type="PANTHER" id="PTHR47378:SF1">
    <property type="entry name" value="DIVINYL CHLOROPHYLLIDE A 8-VINYL-REDUCTASE, CHLOROPLASTIC"/>
    <property type="match status" value="1"/>
</dbReference>
<feature type="domain" description="NAD(P)-binding" evidence="9">
    <location>
        <begin position="8"/>
        <end position="150"/>
    </location>
</feature>
<evidence type="ECO:0000313" key="11">
    <source>
        <dbReference type="Proteomes" id="UP000249886"/>
    </source>
</evidence>
<dbReference type="AlphaFoldDB" id="A0A6H9XFR3"/>
<comment type="caution">
    <text evidence="10">The sequence shown here is derived from an EMBL/GenBank/DDBJ whole genome shotgun (WGS) entry which is preliminary data.</text>
</comment>